<comment type="similarity">
    <text evidence="1">Belongs to the short-chain dehydrogenases/reductases (SDR) family.</text>
</comment>
<proteinExistence type="inferred from homology"/>
<accession>A0A0D3J5K9</accession>
<keyword evidence="4" id="KW-1185">Reference proteome</keyword>
<name>A0A0D3J5K9_EMIH1</name>
<sequence length="245" mass="25720">MRAALAARSGASRAFASSSGKTILITGAGTGLGAGSALGLAAAGHRVIAACHIHPQISTLMAEARGRAVQLETAKLDVTLASDREAVFNRFGESVDIVVCNAAVGEGGPLAELPTERLRSQFEVNVFSQLDFVQPYAAAMVAKGAGKIVFLSSIAGLFTVPYLGAYCMSKHAVEAMALTLRQELASSGVKVCTINPAPFTTGFNDRNVETHAEWFDPAVHFTPKAAIQDFQTAMANGMQYDPKLM</sequence>
<dbReference type="STRING" id="2903.R1ED16"/>
<dbReference type="Gene3D" id="3.40.50.720">
    <property type="entry name" value="NAD(P)-binding Rossmann-like Domain"/>
    <property type="match status" value="1"/>
</dbReference>
<dbReference type="SUPFAM" id="SSF51735">
    <property type="entry name" value="NAD(P)-binding Rossmann-fold domains"/>
    <property type="match status" value="1"/>
</dbReference>
<evidence type="ECO:0000256" key="1">
    <source>
        <dbReference type="ARBA" id="ARBA00006484"/>
    </source>
</evidence>
<dbReference type="EnsemblProtists" id="EOD18794">
    <property type="protein sequence ID" value="EOD18794"/>
    <property type="gene ID" value="EMIHUDRAFT_209376"/>
</dbReference>
<dbReference type="InterPro" id="IPR020904">
    <property type="entry name" value="Sc_DH/Rdtase_CS"/>
</dbReference>
<dbReference type="InterPro" id="IPR036291">
    <property type="entry name" value="NAD(P)-bd_dom_sf"/>
</dbReference>
<dbReference type="AlphaFoldDB" id="A0A0D3J5K9"/>
<evidence type="ECO:0000256" key="2">
    <source>
        <dbReference type="ARBA" id="ARBA00023002"/>
    </source>
</evidence>
<evidence type="ECO:0008006" key="5">
    <source>
        <dbReference type="Google" id="ProtNLM"/>
    </source>
</evidence>
<reference evidence="4" key="1">
    <citation type="journal article" date="2013" name="Nature">
        <title>Pan genome of the phytoplankton Emiliania underpins its global distribution.</title>
        <authorList>
            <person name="Read B.A."/>
            <person name="Kegel J."/>
            <person name="Klute M.J."/>
            <person name="Kuo A."/>
            <person name="Lefebvre S.C."/>
            <person name="Maumus F."/>
            <person name="Mayer C."/>
            <person name="Miller J."/>
            <person name="Monier A."/>
            <person name="Salamov A."/>
            <person name="Young J."/>
            <person name="Aguilar M."/>
            <person name="Claverie J.M."/>
            <person name="Frickenhaus S."/>
            <person name="Gonzalez K."/>
            <person name="Herman E.K."/>
            <person name="Lin Y.C."/>
            <person name="Napier J."/>
            <person name="Ogata H."/>
            <person name="Sarno A.F."/>
            <person name="Shmutz J."/>
            <person name="Schroeder D."/>
            <person name="de Vargas C."/>
            <person name="Verret F."/>
            <person name="von Dassow P."/>
            <person name="Valentin K."/>
            <person name="Van de Peer Y."/>
            <person name="Wheeler G."/>
            <person name="Dacks J.B."/>
            <person name="Delwiche C.F."/>
            <person name="Dyhrman S.T."/>
            <person name="Glockner G."/>
            <person name="John U."/>
            <person name="Richards T."/>
            <person name="Worden A.Z."/>
            <person name="Zhang X."/>
            <person name="Grigoriev I.V."/>
            <person name="Allen A.E."/>
            <person name="Bidle K."/>
            <person name="Borodovsky M."/>
            <person name="Bowler C."/>
            <person name="Brownlee C."/>
            <person name="Cock J.M."/>
            <person name="Elias M."/>
            <person name="Gladyshev V.N."/>
            <person name="Groth M."/>
            <person name="Guda C."/>
            <person name="Hadaegh A."/>
            <person name="Iglesias-Rodriguez M.D."/>
            <person name="Jenkins J."/>
            <person name="Jones B.M."/>
            <person name="Lawson T."/>
            <person name="Leese F."/>
            <person name="Lindquist E."/>
            <person name="Lobanov A."/>
            <person name="Lomsadze A."/>
            <person name="Malik S.B."/>
            <person name="Marsh M.E."/>
            <person name="Mackinder L."/>
            <person name="Mock T."/>
            <person name="Mueller-Roeber B."/>
            <person name="Pagarete A."/>
            <person name="Parker M."/>
            <person name="Probert I."/>
            <person name="Quesneville H."/>
            <person name="Raines C."/>
            <person name="Rensing S.A."/>
            <person name="Riano-Pachon D.M."/>
            <person name="Richier S."/>
            <person name="Rokitta S."/>
            <person name="Shiraiwa Y."/>
            <person name="Soanes D.M."/>
            <person name="van der Giezen M."/>
            <person name="Wahlund T.M."/>
            <person name="Williams B."/>
            <person name="Wilson W."/>
            <person name="Wolfe G."/>
            <person name="Wurch L.L."/>
        </authorList>
    </citation>
    <scope>NUCLEOTIDE SEQUENCE</scope>
</reference>
<dbReference type="InterPro" id="IPR002347">
    <property type="entry name" value="SDR_fam"/>
</dbReference>
<dbReference type="RefSeq" id="XP_005771223.1">
    <property type="nucleotide sequence ID" value="XM_005771166.1"/>
</dbReference>
<dbReference type="OMA" id="FETWKEW"/>
<evidence type="ECO:0000313" key="4">
    <source>
        <dbReference type="Proteomes" id="UP000013827"/>
    </source>
</evidence>
<dbReference type="KEGG" id="ehx:EMIHUDRAFT_209376"/>
<dbReference type="Proteomes" id="UP000013827">
    <property type="component" value="Unassembled WGS sequence"/>
</dbReference>
<dbReference type="Pfam" id="PF00106">
    <property type="entry name" value="adh_short"/>
    <property type="match status" value="1"/>
</dbReference>
<evidence type="ECO:0000313" key="3">
    <source>
        <dbReference type="EnsemblProtists" id="EOD18794"/>
    </source>
</evidence>
<dbReference type="PANTHER" id="PTHR42901">
    <property type="entry name" value="ALCOHOL DEHYDROGENASE"/>
    <property type="match status" value="1"/>
</dbReference>
<dbReference type="GO" id="GO:0016491">
    <property type="term" value="F:oxidoreductase activity"/>
    <property type="evidence" value="ECO:0007669"/>
    <property type="project" value="UniProtKB-KW"/>
</dbReference>
<dbReference type="PANTHER" id="PTHR42901:SF1">
    <property type="entry name" value="ALCOHOL DEHYDROGENASE"/>
    <property type="match status" value="1"/>
</dbReference>
<dbReference type="eggNOG" id="KOG1205">
    <property type="taxonomic scope" value="Eukaryota"/>
</dbReference>
<organism evidence="3 4">
    <name type="scientific">Emiliania huxleyi (strain CCMP1516)</name>
    <dbReference type="NCBI Taxonomy" id="280463"/>
    <lineage>
        <taxon>Eukaryota</taxon>
        <taxon>Haptista</taxon>
        <taxon>Haptophyta</taxon>
        <taxon>Prymnesiophyceae</taxon>
        <taxon>Isochrysidales</taxon>
        <taxon>Noelaerhabdaceae</taxon>
        <taxon>Emiliania</taxon>
    </lineage>
</organism>
<dbReference type="PROSITE" id="PS00061">
    <property type="entry name" value="ADH_SHORT"/>
    <property type="match status" value="1"/>
</dbReference>
<dbReference type="GeneID" id="17264341"/>
<protein>
    <recommendedName>
        <fullName evidence="5">Short-chain dehydrogenase</fullName>
    </recommendedName>
</protein>
<dbReference type="HOGENOM" id="CLU_010194_2_9_1"/>
<dbReference type="PaxDb" id="2903-EOD18794"/>
<dbReference type="PRINTS" id="PR00081">
    <property type="entry name" value="GDHRDH"/>
</dbReference>
<keyword evidence="2" id="KW-0560">Oxidoreductase</keyword>
<reference evidence="3" key="2">
    <citation type="submission" date="2024-10" db="UniProtKB">
        <authorList>
            <consortium name="EnsemblProtists"/>
        </authorList>
    </citation>
    <scope>IDENTIFICATION</scope>
</reference>